<keyword evidence="2" id="KW-1185">Reference proteome</keyword>
<name>E4XM34_OIKDI</name>
<dbReference type="AlphaFoldDB" id="E4XM34"/>
<reference evidence="1" key="1">
    <citation type="journal article" date="2010" name="Science">
        <title>Plasticity of animal genome architecture unmasked by rapid evolution of a pelagic tunicate.</title>
        <authorList>
            <person name="Denoeud F."/>
            <person name="Henriet S."/>
            <person name="Mungpakdee S."/>
            <person name="Aury J.M."/>
            <person name="Da Silva C."/>
            <person name="Brinkmann H."/>
            <person name="Mikhaleva J."/>
            <person name="Olsen L.C."/>
            <person name="Jubin C."/>
            <person name="Canestro C."/>
            <person name="Bouquet J.M."/>
            <person name="Danks G."/>
            <person name="Poulain J."/>
            <person name="Campsteijn C."/>
            <person name="Adamski M."/>
            <person name="Cross I."/>
            <person name="Yadetie F."/>
            <person name="Muffato M."/>
            <person name="Louis A."/>
            <person name="Butcher S."/>
            <person name="Tsagkogeorga G."/>
            <person name="Konrad A."/>
            <person name="Singh S."/>
            <person name="Jensen M.F."/>
            <person name="Cong E.H."/>
            <person name="Eikeseth-Otteraa H."/>
            <person name="Noel B."/>
            <person name="Anthouard V."/>
            <person name="Porcel B.M."/>
            <person name="Kachouri-Lafond R."/>
            <person name="Nishino A."/>
            <person name="Ugolini M."/>
            <person name="Chourrout P."/>
            <person name="Nishida H."/>
            <person name="Aasland R."/>
            <person name="Huzurbazar S."/>
            <person name="Westhof E."/>
            <person name="Delsuc F."/>
            <person name="Lehrach H."/>
            <person name="Reinhardt R."/>
            <person name="Weissenbach J."/>
            <person name="Roy S.W."/>
            <person name="Artiguenave F."/>
            <person name="Postlethwait J.H."/>
            <person name="Manak J.R."/>
            <person name="Thompson E.M."/>
            <person name="Jaillon O."/>
            <person name="Du Pasquier L."/>
            <person name="Boudinot P."/>
            <person name="Liberles D.A."/>
            <person name="Volff J.N."/>
            <person name="Philippe H."/>
            <person name="Lenhard B."/>
            <person name="Roest Crollius H."/>
            <person name="Wincker P."/>
            <person name="Chourrout D."/>
        </authorList>
    </citation>
    <scope>NUCLEOTIDE SEQUENCE [LARGE SCALE GENOMIC DNA]</scope>
</reference>
<dbReference type="OrthoDB" id="10187385at2759"/>
<gene>
    <name evidence="1" type="ORF">GSOID_T00014782001</name>
</gene>
<dbReference type="EMBL" id="FN653074">
    <property type="protein sequence ID" value="CBY11041.1"/>
    <property type="molecule type" value="Genomic_DNA"/>
</dbReference>
<accession>E4XM34</accession>
<dbReference type="Proteomes" id="UP000001307">
    <property type="component" value="Unassembled WGS sequence"/>
</dbReference>
<protein>
    <submittedName>
        <fullName evidence="1">Uncharacterized protein</fullName>
    </submittedName>
</protein>
<sequence length="332" mass="38960">MFLLFLILGLGNCVRWPDKKWWAVDVGSFVGQQKQYLRAENVASYGGVYKYKYTLTKDKLTIGEVWDAFKAVKCKGVLANSRFFVVARACYDKKAFSKNEVAKGEIFVRYGAFSQIHDGRFEQIGEIRIQYFHVVLKAKGEFIISVYSKPAEMMTWDEQTKNVWNKREKKRAIFPRCVIVGPLMIWESDLDGFNKQYPNYHPKNEIHIQNWGINAPRMYKDFKGKTEVYWQTDERGNAIFPQFTDEGAPAYCFIFGTHPIKWKLFGFVAKRGDGTRKLKNGKTTNNVGVIESIYREFVEIMEEKPEFFEYAKPIWEQINENMIDRKELRQEL</sequence>
<proteinExistence type="predicted"/>
<evidence type="ECO:0000313" key="2">
    <source>
        <dbReference type="Proteomes" id="UP000001307"/>
    </source>
</evidence>
<organism evidence="1">
    <name type="scientific">Oikopleura dioica</name>
    <name type="common">Tunicate</name>
    <dbReference type="NCBI Taxonomy" id="34765"/>
    <lineage>
        <taxon>Eukaryota</taxon>
        <taxon>Metazoa</taxon>
        <taxon>Chordata</taxon>
        <taxon>Tunicata</taxon>
        <taxon>Appendicularia</taxon>
        <taxon>Copelata</taxon>
        <taxon>Oikopleuridae</taxon>
        <taxon>Oikopleura</taxon>
    </lineage>
</organism>
<evidence type="ECO:0000313" key="1">
    <source>
        <dbReference type="EMBL" id="CBY11041.1"/>
    </source>
</evidence>
<dbReference type="InParanoid" id="E4XM34"/>